<accession>A0A1A8VP72</accession>
<organism evidence="2 3">
    <name type="scientific">Plasmodium ovale curtisi</name>
    <dbReference type="NCBI Taxonomy" id="864141"/>
    <lineage>
        <taxon>Eukaryota</taxon>
        <taxon>Sar</taxon>
        <taxon>Alveolata</taxon>
        <taxon>Apicomplexa</taxon>
        <taxon>Aconoidasida</taxon>
        <taxon>Haemosporida</taxon>
        <taxon>Plasmodiidae</taxon>
        <taxon>Plasmodium</taxon>
        <taxon>Plasmodium (Plasmodium)</taxon>
    </lineage>
</organism>
<gene>
    <name evidence="2" type="ORF">POVCU2_0006080</name>
</gene>
<evidence type="ECO:0000313" key="2">
    <source>
        <dbReference type="EMBL" id="SBS80585.1"/>
    </source>
</evidence>
<dbReference type="EMBL" id="FLQU01000085">
    <property type="protein sequence ID" value="SBS80585.1"/>
    <property type="molecule type" value="Genomic_DNA"/>
</dbReference>
<proteinExistence type="predicted"/>
<evidence type="ECO:0000256" key="1">
    <source>
        <dbReference type="SAM" id="Coils"/>
    </source>
</evidence>
<dbReference type="AlphaFoldDB" id="A0A1A8VP72"/>
<keyword evidence="1" id="KW-0175">Coiled coil</keyword>
<evidence type="ECO:0000313" key="3">
    <source>
        <dbReference type="Proteomes" id="UP000078560"/>
    </source>
</evidence>
<reference evidence="3" key="1">
    <citation type="submission" date="2016-05" db="EMBL/GenBank/DDBJ databases">
        <authorList>
            <person name="Naeem Raeece"/>
        </authorList>
    </citation>
    <scope>NUCLEOTIDE SEQUENCE [LARGE SCALE GENOMIC DNA]</scope>
</reference>
<feature type="coiled-coil region" evidence="1">
    <location>
        <begin position="303"/>
        <end position="341"/>
    </location>
</feature>
<name>A0A1A8VP72_PLAOA</name>
<sequence>MKATLSIPIIERTANKLKATCSILTSESLISKISTLRNFPHFFAHTSVCHQDQYNMKDPLQIRHSNTFRLSEERIINNFTRNQSDPIPRKLPDPQVPDGVGMNMHEEKESDEDFLTSDNAKRNRVKYDTHVEDNSVEGLLHKIRKLKNEKRYLLKWVNAKRNIETDYLQFIGAQALLFKHKYMKSEFYKDEWLQMKSLDHSLINSGKDPLRQTLELFYEDSNKREKLGSPTSSEERYIANLIKDNEYLINEKDRILKNYYEAVVSLASANRSKTREKKKDKLCIPDANFQLYQQNEMLKVQNISLLEKNKDILSEELENKLAALNSSLIQVQKENIQLKEMVNQYSRLITNIRNCPEVNFIKDEMEKFKNCLLI</sequence>
<dbReference type="Proteomes" id="UP000078560">
    <property type="component" value="Unassembled WGS sequence"/>
</dbReference>
<protein>
    <submittedName>
        <fullName evidence="2">Uncharacterized protein</fullName>
    </submittedName>
</protein>